<dbReference type="SUPFAM" id="SSF52096">
    <property type="entry name" value="ClpP/crotonase"/>
    <property type="match status" value="1"/>
</dbReference>
<sequence length="265" mass="28990">MNAPTTTNEDLLYSVQDGIARITFNRPQARNAMTFAMYDRMAEICQEINTDRSIKALILTGAGDKAFASGTDISQFRAFKTAQDALDYEARIDRVLGTLEQCRVPVIAAIAGACTGGGAGIAACCDLRIGTETTRIGFPIARTLGNCLSMSNISRVVSLVGPARTKDLIFKARLVEAQEALSLGLLNEVVPDVETLQRRADETAKLVASHAPLTLEATKEAVRRIRRTLSREEGEDLILKAYMSEDFREGMDAFLNKRTPNWKGK</sequence>
<dbReference type="Pfam" id="PF00378">
    <property type="entry name" value="ECH_1"/>
    <property type="match status" value="1"/>
</dbReference>
<evidence type="ECO:0000313" key="1">
    <source>
        <dbReference type="EMBL" id="KGT73620.1"/>
    </source>
</evidence>
<dbReference type="EC" id="4.2.1.17" evidence="1"/>
<organism evidence="1 2">
    <name type="scientific">Bradyrhizobium japonicum</name>
    <dbReference type="NCBI Taxonomy" id="375"/>
    <lineage>
        <taxon>Bacteria</taxon>
        <taxon>Pseudomonadati</taxon>
        <taxon>Pseudomonadota</taxon>
        <taxon>Alphaproteobacteria</taxon>
        <taxon>Hyphomicrobiales</taxon>
        <taxon>Nitrobacteraceae</taxon>
        <taxon>Bradyrhizobium</taxon>
    </lineage>
</organism>
<name>A0A0A3XH46_BRAJP</name>
<dbReference type="GO" id="GO:0006635">
    <property type="term" value="P:fatty acid beta-oxidation"/>
    <property type="evidence" value="ECO:0007669"/>
    <property type="project" value="TreeGrafter"/>
</dbReference>
<dbReference type="eggNOG" id="COG1024">
    <property type="taxonomic scope" value="Bacteria"/>
</dbReference>
<gene>
    <name evidence="1" type="ORF">MA20_43195</name>
</gene>
<dbReference type="GO" id="GO:0004300">
    <property type="term" value="F:enoyl-CoA hydratase activity"/>
    <property type="evidence" value="ECO:0007669"/>
    <property type="project" value="UniProtKB-EC"/>
</dbReference>
<dbReference type="Proteomes" id="UP000030377">
    <property type="component" value="Unassembled WGS sequence"/>
</dbReference>
<dbReference type="PANTHER" id="PTHR11941:SF54">
    <property type="entry name" value="ENOYL-COA HYDRATASE, MITOCHONDRIAL"/>
    <property type="match status" value="1"/>
</dbReference>
<dbReference type="FunFam" id="3.90.226.10:FF:000131">
    <property type="entry name" value="Enoyl-CoA hydratase"/>
    <property type="match status" value="1"/>
</dbReference>
<dbReference type="Gene3D" id="3.90.226.10">
    <property type="entry name" value="2-enoyl-CoA Hydratase, Chain A, domain 1"/>
    <property type="match status" value="1"/>
</dbReference>
<accession>A0A0A3XH46</accession>
<proteinExistence type="predicted"/>
<dbReference type="AlphaFoldDB" id="A0A0A3XH46"/>
<dbReference type="EMBL" id="JRPN01000043">
    <property type="protein sequence ID" value="KGT73620.1"/>
    <property type="molecule type" value="Genomic_DNA"/>
</dbReference>
<dbReference type="STRING" id="375.BKD09_RS19365"/>
<comment type="caution">
    <text evidence="1">The sequence shown here is derived from an EMBL/GenBank/DDBJ whole genome shotgun (WGS) entry which is preliminary data.</text>
</comment>
<protein>
    <submittedName>
        <fullName evidence="1">Enoyl-CoA hydratase</fullName>
        <ecNumber evidence="1">4.2.1.17</ecNumber>
    </submittedName>
</protein>
<reference evidence="1 2" key="1">
    <citation type="submission" date="2014-09" db="EMBL/GenBank/DDBJ databases">
        <title>Draft genome of Bradyrhizobium japonicum Is-34.</title>
        <authorList>
            <person name="Tsurumaru H."/>
            <person name="Yamakawa T."/>
            <person name="Hashimoto S."/>
            <person name="Okizaki K."/>
            <person name="Kanesaki Y."/>
            <person name="Yoshikawa H."/>
            <person name="Yajima S."/>
        </authorList>
    </citation>
    <scope>NUCLEOTIDE SEQUENCE [LARGE SCALE GENOMIC DNA]</scope>
    <source>
        <strain evidence="1 2">Is-34</strain>
    </source>
</reference>
<dbReference type="RefSeq" id="WP_041960536.1">
    <property type="nucleotide sequence ID" value="NZ_JRPN01000043.1"/>
</dbReference>
<keyword evidence="1" id="KW-0456">Lyase</keyword>
<dbReference type="PANTHER" id="PTHR11941">
    <property type="entry name" value="ENOYL-COA HYDRATASE-RELATED"/>
    <property type="match status" value="1"/>
</dbReference>
<evidence type="ECO:0000313" key="2">
    <source>
        <dbReference type="Proteomes" id="UP000030377"/>
    </source>
</evidence>
<dbReference type="InterPro" id="IPR001753">
    <property type="entry name" value="Enoyl-CoA_hydra/iso"/>
</dbReference>
<dbReference type="CDD" id="cd06558">
    <property type="entry name" value="crotonase-like"/>
    <property type="match status" value="1"/>
</dbReference>
<dbReference type="InterPro" id="IPR029045">
    <property type="entry name" value="ClpP/crotonase-like_dom_sf"/>
</dbReference>
<dbReference type="NCBIfam" id="NF004796">
    <property type="entry name" value="PRK06144.1"/>
    <property type="match status" value="1"/>
</dbReference>